<evidence type="ECO:0000313" key="1">
    <source>
        <dbReference type="EMBL" id="BBX82786.1"/>
    </source>
</evidence>
<keyword evidence="2" id="KW-1185">Reference proteome</keyword>
<gene>
    <name evidence="1" type="ORF">MAUB_06590</name>
</gene>
<protein>
    <submittedName>
        <fullName evidence="1">Uncharacterized protein</fullName>
    </submittedName>
</protein>
<reference evidence="1 2" key="1">
    <citation type="journal article" date="2019" name="Emerg. Microbes Infect.">
        <title>Comprehensive subspecies identification of 175 nontuberculous mycobacteria species based on 7547 genomic profiles.</title>
        <authorList>
            <person name="Matsumoto Y."/>
            <person name="Kinjo T."/>
            <person name="Motooka D."/>
            <person name="Nabeya D."/>
            <person name="Jung N."/>
            <person name="Uechi K."/>
            <person name="Horii T."/>
            <person name="Iida T."/>
            <person name="Fujita J."/>
            <person name="Nakamura S."/>
        </authorList>
    </citation>
    <scope>NUCLEOTIDE SEQUENCE [LARGE SCALE GENOMIC DNA]</scope>
    <source>
        <strain evidence="1 2">JCM 15296</strain>
    </source>
</reference>
<proteinExistence type="predicted"/>
<organism evidence="1 2">
    <name type="scientific">Mycolicibacterium aubagnense</name>
    <dbReference type="NCBI Taxonomy" id="319707"/>
    <lineage>
        <taxon>Bacteria</taxon>
        <taxon>Bacillati</taxon>
        <taxon>Actinomycetota</taxon>
        <taxon>Actinomycetes</taxon>
        <taxon>Mycobacteriales</taxon>
        <taxon>Mycobacteriaceae</taxon>
        <taxon>Mycolicibacterium</taxon>
    </lineage>
</organism>
<dbReference type="Proteomes" id="UP000465609">
    <property type="component" value="Chromosome"/>
</dbReference>
<dbReference type="EMBL" id="AP022577">
    <property type="protein sequence ID" value="BBX82786.1"/>
    <property type="molecule type" value="Genomic_DNA"/>
</dbReference>
<name>A0ABN5YLZ9_9MYCO</name>
<sequence>MYGGRFSGLDRCGTGAASGTGTGLPIGAGAGAGTAAAVVSLDFVSVAGLSAQADGALPSGSSNAAQASPTTRIVAWVLVSFRILI</sequence>
<accession>A0ABN5YLZ9</accession>
<evidence type="ECO:0000313" key="2">
    <source>
        <dbReference type="Proteomes" id="UP000465609"/>
    </source>
</evidence>